<accession>A0A5S9M2E6</accession>
<dbReference type="InterPro" id="IPR015422">
    <property type="entry name" value="PyrdxlP-dep_Trfase_small"/>
</dbReference>
<evidence type="ECO:0000256" key="1">
    <source>
        <dbReference type="SAM" id="Phobius"/>
    </source>
</evidence>
<protein>
    <submittedName>
        <fullName evidence="2">Uncharacterized protein</fullName>
    </submittedName>
</protein>
<dbReference type="Gene3D" id="3.90.1150.10">
    <property type="entry name" value="Aspartate Aminotransferase, domain 1"/>
    <property type="match status" value="1"/>
</dbReference>
<dbReference type="AlphaFoldDB" id="A0A5S9M2E6"/>
<dbReference type="InterPro" id="IPR015424">
    <property type="entry name" value="PyrdxlP-dep_Trfase"/>
</dbReference>
<feature type="transmembrane region" description="Helical" evidence="1">
    <location>
        <begin position="73"/>
        <end position="89"/>
    </location>
</feature>
<reference evidence="2 3" key="1">
    <citation type="submission" date="2019-12" db="EMBL/GenBank/DDBJ databases">
        <title>Full genome sequence of a Bacillus safensis strain isolated from commercially available natto in Indonesia.</title>
        <authorList>
            <person name="Yoshida M."/>
            <person name="Uomi M."/>
            <person name="Waturangi D."/>
            <person name="Ekaputri J.J."/>
            <person name="Setiamarga D.H.E."/>
        </authorList>
    </citation>
    <scope>NUCLEOTIDE SEQUENCE [LARGE SCALE GENOMIC DNA]</scope>
    <source>
        <strain evidence="2 3">IDN1</strain>
    </source>
</reference>
<name>A0A5S9M2E6_BACIA</name>
<evidence type="ECO:0000313" key="3">
    <source>
        <dbReference type="Proteomes" id="UP000464658"/>
    </source>
</evidence>
<organism evidence="2 3">
    <name type="scientific">Bacillus safensis</name>
    <dbReference type="NCBI Taxonomy" id="561879"/>
    <lineage>
        <taxon>Bacteria</taxon>
        <taxon>Bacillati</taxon>
        <taxon>Bacillota</taxon>
        <taxon>Bacilli</taxon>
        <taxon>Bacillales</taxon>
        <taxon>Bacillaceae</taxon>
        <taxon>Bacillus</taxon>
    </lineage>
</organism>
<evidence type="ECO:0000313" key="2">
    <source>
        <dbReference type="EMBL" id="BBP87161.1"/>
    </source>
</evidence>
<keyword evidence="1" id="KW-1133">Transmembrane helix</keyword>
<dbReference type="Proteomes" id="UP000464658">
    <property type="component" value="Chromosome"/>
</dbReference>
<keyword evidence="1" id="KW-0472">Membrane</keyword>
<sequence length="94" mass="10381">MQHMQMSTGCFFLTAGINGNIIRFLTPLVITDELLHEGLGIIEDAFKSTLNNKGDGCMQKKQQMAKTMSQSDVLFLSIGAMLGWGWVVLSGDWI</sequence>
<keyword evidence="1" id="KW-0812">Transmembrane</keyword>
<dbReference type="EMBL" id="AP021906">
    <property type="protein sequence ID" value="BBP87161.1"/>
    <property type="molecule type" value="Genomic_DNA"/>
</dbReference>
<dbReference type="SUPFAM" id="SSF53383">
    <property type="entry name" value="PLP-dependent transferases"/>
    <property type="match status" value="1"/>
</dbReference>
<proteinExistence type="predicted"/>
<gene>
    <name evidence="2" type="ORF">BsIDN1_07790</name>
</gene>